<comment type="caution">
    <text evidence="1">The sequence shown here is derived from an EMBL/GenBank/DDBJ whole genome shotgun (WGS) entry which is preliminary data.</text>
</comment>
<reference evidence="2" key="1">
    <citation type="journal article" date="2019" name="Int. J. Syst. Evol. Microbiol.">
        <title>The Global Catalogue of Microorganisms (GCM) 10K type strain sequencing project: providing services to taxonomists for standard genome sequencing and annotation.</title>
        <authorList>
            <consortium name="The Broad Institute Genomics Platform"/>
            <consortium name="The Broad Institute Genome Sequencing Center for Infectious Disease"/>
            <person name="Wu L."/>
            <person name="Ma J."/>
        </authorList>
    </citation>
    <scope>NUCLEOTIDE SEQUENCE [LARGE SCALE GENOMIC DNA]</scope>
    <source>
        <strain evidence="2">JCM 16704</strain>
    </source>
</reference>
<dbReference type="Proteomes" id="UP001500101">
    <property type="component" value="Unassembled WGS sequence"/>
</dbReference>
<dbReference type="EMBL" id="BAAAZI010000011">
    <property type="protein sequence ID" value="GAA4144402.1"/>
    <property type="molecule type" value="Genomic_DNA"/>
</dbReference>
<evidence type="ECO:0000313" key="2">
    <source>
        <dbReference type="Proteomes" id="UP001500101"/>
    </source>
</evidence>
<gene>
    <name evidence="1" type="ORF">GCM10022216_27280</name>
</gene>
<keyword evidence="2" id="KW-1185">Reference proteome</keyword>
<proteinExistence type="predicted"/>
<dbReference type="NCBIfam" id="NF041200">
    <property type="entry name" value="mob_BfmA_Nterm"/>
    <property type="match status" value="1"/>
</dbReference>
<dbReference type="InterPro" id="IPR048012">
    <property type="entry name" value="BfmA-like_N"/>
</dbReference>
<name>A0ABP7YZZ1_9SPHI</name>
<organism evidence="1 2">
    <name type="scientific">Sphingobacterium kyonggiense</name>
    <dbReference type="NCBI Taxonomy" id="714075"/>
    <lineage>
        <taxon>Bacteria</taxon>
        <taxon>Pseudomonadati</taxon>
        <taxon>Bacteroidota</taxon>
        <taxon>Sphingobacteriia</taxon>
        <taxon>Sphingobacteriales</taxon>
        <taxon>Sphingobacteriaceae</taxon>
        <taxon>Sphingobacterium</taxon>
    </lineage>
</organism>
<sequence length="199" mass="23761">MNKPMESQKTSEEKTLRTIKYDIQTAQKMERIALKLGRPQRLVFMQMVDYFHRSKKDPKDVNDELLKNTLLKQHRDYIGFIRTQESDILIPIKREVDRMIRNQKNIVEFFNGQQKHNKVVLEVDREMLDGQKKHTEVILQVVGSLNDISAKMESKESLKEKFRYILENYIRTREGFGMMTSAKEKEELQRNTRKQIDLL</sequence>
<protein>
    <submittedName>
        <fullName evidence="1">Uncharacterized protein</fullName>
    </submittedName>
</protein>
<accession>A0ABP7YZZ1</accession>
<evidence type="ECO:0000313" key="1">
    <source>
        <dbReference type="EMBL" id="GAA4144402.1"/>
    </source>
</evidence>